<keyword evidence="1" id="KW-0689">Ribosomal protein</keyword>
<dbReference type="Proteomes" id="UP000594262">
    <property type="component" value="Unplaced"/>
</dbReference>
<evidence type="ECO:0000256" key="1">
    <source>
        <dbReference type="ARBA" id="ARBA00022980"/>
    </source>
</evidence>
<evidence type="ECO:0000313" key="6">
    <source>
        <dbReference type="Proteomes" id="UP000594262"/>
    </source>
</evidence>
<dbReference type="GO" id="GO:0003735">
    <property type="term" value="F:structural constituent of ribosome"/>
    <property type="evidence" value="ECO:0007669"/>
    <property type="project" value="InterPro"/>
</dbReference>
<dbReference type="PRINTS" id="PR00348">
    <property type="entry name" value="UBIQUITIN"/>
</dbReference>
<dbReference type="EnsemblMetazoa" id="CLYHEMT013492.1">
    <property type="protein sequence ID" value="CLYHEMP013492.1"/>
    <property type="gene ID" value="CLYHEMG013492"/>
</dbReference>
<dbReference type="GO" id="GO:0022627">
    <property type="term" value="C:cytosolic small ribosomal subunit"/>
    <property type="evidence" value="ECO:0007669"/>
    <property type="project" value="TreeGrafter"/>
</dbReference>
<evidence type="ECO:0000259" key="4">
    <source>
        <dbReference type="PROSITE" id="PS50053"/>
    </source>
</evidence>
<dbReference type="InterPro" id="IPR029071">
    <property type="entry name" value="Ubiquitin-like_domsf"/>
</dbReference>
<dbReference type="Gene3D" id="3.10.20.90">
    <property type="entry name" value="Phosphatidylinositol 3-kinase Catalytic Subunit, Chain A, domain 1"/>
    <property type="match status" value="1"/>
</dbReference>
<dbReference type="AlphaFoldDB" id="A0A7M5WVC5"/>
<reference evidence="5" key="1">
    <citation type="submission" date="2021-01" db="UniProtKB">
        <authorList>
            <consortium name="EnsemblMetazoa"/>
        </authorList>
    </citation>
    <scope>IDENTIFICATION</scope>
</reference>
<dbReference type="SUPFAM" id="SSF54236">
    <property type="entry name" value="Ubiquitin-like"/>
    <property type="match status" value="1"/>
</dbReference>
<proteinExistence type="predicted"/>
<protein>
    <recommendedName>
        <fullName evidence="4">Ubiquitin-like domain-containing protein</fullName>
    </recommendedName>
</protein>
<accession>A0A7M5WVC5</accession>
<keyword evidence="2" id="KW-0687">Ribonucleoprotein</keyword>
<dbReference type="InterPro" id="IPR006846">
    <property type="entry name" value="Ribosomal_eS30"/>
</dbReference>
<dbReference type="SMART" id="SM00213">
    <property type="entry name" value="UBQ"/>
    <property type="match status" value="1"/>
</dbReference>
<sequence>NRVRLRSRGAIKYGAFFLAHESFYHIVVGEREVERHISSLKSVKMQIFVQGQETNVYDVSPSVSVADLKELIAFRSGVHAENQVLTYAGRALEDENALSAYELAAESTISLGLRMLGGKVHGSLARAGKVKGQTPKVDAQEKKKPKTGRAKRRQQYNSRFVNVVVIPGRRRGPNSNA</sequence>
<organism evidence="5 6">
    <name type="scientific">Clytia hemisphaerica</name>
    <dbReference type="NCBI Taxonomy" id="252671"/>
    <lineage>
        <taxon>Eukaryota</taxon>
        <taxon>Metazoa</taxon>
        <taxon>Cnidaria</taxon>
        <taxon>Hydrozoa</taxon>
        <taxon>Hydroidolina</taxon>
        <taxon>Leptothecata</taxon>
        <taxon>Obeliida</taxon>
        <taxon>Clytiidae</taxon>
        <taxon>Clytia</taxon>
    </lineage>
</organism>
<feature type="region of interest" description="Disordered" evidence="3">
    <location>
        <begin position="126"/>
        <end position="158"/>
    </location>
</feature>
<dbReference type="InterPro" id="IPR000626">
    <property type="entry name" value="Ubiquitin-like_dom"/>
</dbReference>
<dbReference type="OrthoDB" id="199599at2759"/>
<keyword evidence="6" id="KW-1185">Reference proteome</keyword>
<dbReference type="PANTHER" id="PTHR12650">
    <property type="entry name" value="40S RIBOSOMAL PROTEIN S30/UBIQUITIN-LIKE PROTEIN FUBI"/>
    <property type="match status" value="1"/>
</dbReference>
<name>A0A7M5WVC5_9CNID</name>
<feature type="compositionally biased region" description="Basic residues" evidence="3">
    <location>
        <begin position="143"/>
        <end position="154"/>
    </location>
</feature>
<dbReference type="InterPro" id="IPR019956">
    <property type="entry name" value="Ubiquitin_dom"/>
</dbReference>
<dbReference type="Pfam" id="PF04758">
    <property type="entry name" value="Ribosomal_S30"/>
    <property type="match status" value="1"/>
</dbReference>
<dbReference type="PANTHER" id="PTHR12650:SF15">
    <property type="entry name" value="RIBOSOMAL PROTEIN S30, ISOFORM A"/>
    <property type="match status" value="1"/>
</dbReference>
<feature type="domain" description="Ubiquitin-like" evidence="4">
    <location>
        <begin position="45"/>
        <end position="118"/>
    </location>
</feature>
<dbReference type="GO" id="GO:0006412">
    <property type="term" value="P:translation"/>
    <property type="evidence" value="ECO:0007669"/>
    <property type="project" value="InterPro"/>
</dbReference>
<dbReference type="Pfam" id="PF00240">
    <property type="entry name" value="ubiquitin"/>
    <property type="match status" value="1"/>
</dbReference>
<dbReference type="PROSITE" id="PS50053">
    <property type="entry name" value="UBIQUITIN_2"/>
    <property type="match status" value="1"/>
</dbReference>
<evidence type="ECO:0000256" key="2">
    <source>
        <dbReference type="ARBA" id="ARBA00023274"/>
    </source>
</evidence>
<evidence type="ECO:0000256" key="3">
    <source>
        <dbReference type="SAM" id="MobiDB-lite"/>
    </source>
</evidence>
<evidence type="ECO:0000313" key="5">
    <source>
        <dbReference type="EnsemblMetazoa" id="CLYHEMP013492.1"/>
    </source>
</evidence>